<gene>
    <name evidence="1" type="ORF">GIL414_LOCUS14481</name>
</gene>
<proteinExistence type="predicted"/>
<evidence type="ECO:0000313" key="1">
    <source>
        <dbReference type="EMBL" id="CAF4052253.1"/>
    </source>
</evidence>
<name>A0A8S2PJR1_9BILA</name>
<comment type="caution">
    <text evidence="1">The sequence shown here is derived from an EMBL/GenBank/DDBJ whole genome shotgun (WGS) entry which is preliminary data.</text>
</comment>
<protein>
    <submittedName>
        <fullName evidence="1">Uncharacterized protein</fullName>
    </submittedName>
</protein>
<reference evidence="1" key="1">
    <citation type="submission" date="2021-02" db="EMBL/GenBank/DDBJ databases">
        <authorList>
            <person name="Nowell W R."/>
        </authorList>
    </citation>
    <scope>NUCLEOTIDE SEQUENCE</scope>
</reference>
<dbReference type="EMBL" id="CAJOBJ010006133">
    <property type="protein sequence ID" value="CAF4052253.1"/>
    <property type="molecule type" value="Genomic_DNA"/>
</dbReference>
<organism evidence="1 2">
    <name type="scientific">Rotaria magnacalcarata</name>
    <dbReference type="NCBI Taxonomy" id="392030"/>
    <lineage>
        <taxon>Eukaryota</taxon>
        <taxon>Metazoa</taxon>
        <taxon>Spiralia</taxon>
        <taxon>Gnathifera</taxon>
        <taxon>Rotifera</taxon>
        <taxon>Eurotatoria</taxon>
        <taxon>Bdelloidea</taxon>
        <taxon>Philodinida</taxon>
        <taxon>Philodinidae</taxon>
        <taxon>Rotaria</taxon>
    </lineage>
</organism>
<accession>A0A8S2PJR1</accession>
<sequence length="188" mass="21761">MPRVQLLKRKLIQGMDISGIDTANLLVEECLLIFNDDLFEVYSQLDPEGYIKYIQNTIDLVFISRLLHYEVDPSLYFQDIDIPEVCKSYISSNGRITLDSIVFYRKILHSTPPLELFTDVQCIQYKNNAQNKNLSLTLNAESQEKRITSIIDEFPRDTFDKTPLEKPSDLQNNSDCLLVNAKHPHSLY</sequence>
<dbReference type="Proteomes" id="UP000681720">
    <property type="component" value="Unassembled WGS sequence"/>
</dbReference>
<evidence type="ECO:0000313" key="2">
    <source>
        <dbReference type="Proteomes" id="UP000681720"/>
    </source>
</evidence>
<dbReference type="AlphaFoldDB" id="A0A8S2PJR1"/>